<comment type="caution">
    <text evidence="1">The sequence shown here is derived from an EMBL/GenBank/DDBJ whole genome shotgun (WGS) entry which is preliminary data.</text>
</comment>
<accession>A0A1G2BQM8</accession>
<sequence length="242" mass="28093">MLTRVNLEQFTKQAQTKLVNVAREYCQHLFLSYLYQQPGSERLLFKGGTALRIVFHSPRYSEDLDFTGVKVIQSEIEELFTNTLANMEKTGIHVGIKEGKHTTGGYLGIMEFDVYGEIIEIYFEVSLRNGKRITGVRQFIENDYIQAYTLVCLPTKVFIQGKLDALMNRHKPRDFYDYFFLLSGNYPLVKDKDNLAKTLKLLTEAGYNFRNELKELLPASHIMHLRDFKKILEQKILSFGVK</sequence>
<name>A0A1G2BQM8_9BACT</name>
<evidence type="ECO:0000313" key="1">
    <source>
        <dbReference type="EMBL" id="OGY91401.1"/>
    </source>
</evidence>
<dbReference type="STRING" id="1798553.A3H70_00020"/>
<protein>
    <recommendedName>
        <fullName evidence="3">Nucleotidyl transferase AbiEii/AbiGii toxin family protein</fullName>
    </recommendedName>
</protein>
<evidence type="ECO:0000313" key="2">
    <source>
        <dbReference type="Proteomes" id="UP000178109"/>
    </source>
</evidence>
<dbReference type="Gene3D" id="3.10.450.620">
    <property type="entry name" value="JHP933, nucleotidyltransferase-like core domain"/>
    <property type="match status" value="1"/>
</dbReference>
<gene>
    <name evidence="1" type="ORF">A3H70_00020</name>
</gene>
<dbReference type="EMBL" id="MHKO01000047">
    <property type="protein sequence ID" value="OGY91401.1"/>
    <property type="molecule type" value="Genomic_DNA"/>
</dbReference>
<dbReference type="Proteomes" id="UP000178109">
    <property type="component" value="Unassembled WGS sequence"/>
</dbReference>
<dbReference type="Pfam" id="PF08843">
    <property type="entry name" value="AbiEii"/>
    <property type="match status" value="1"/>
</dbReference>
<dbReference type="AlphaFoldDB" id="A0A1G2BQM8"/>
<dbReference type="InterPro" id="IPR014942">
    <property type="entry name" value="AbiEii"/>
</dbReference>
<proteinExistence type="predicted"/>
<organism evidence="1 2">
    <name type="scientific">Candidatus Komeilibacteria bacterium RIFCSPLOWO2_02_FULL_48_11</name>
    <dbReference type="NCBI Taxonomy" id="1798553"/>
    <lineage>
        <taxon>Bacteria</taxon>
        <taxon>Candidatus Komeiliibacteriota</taxon>
    </lineage>
</organism>
<reference evidence="1 2" key="1">
    <citation type="journal article" date="2016" name="Nat. Commun.">
        <title>Thousands of microbial genomes shed light on interconnected biogeochemical processes in an aquifer system.</title>
        <authorList>
            <person name="Anantharaman K."/>
            <person name="Brown C.T."/>
            <person name="Hug L.A."/>
            <person name="Sharon I."/>
            <person name="Castelle C.J."/>
            <person name="Probst A.J."/>
            <person name="Thomas B.C."/>
            <person name="Singh A."/>
            <person name="Wilkins M.J."/>
            <person name="Karaoz U."/>
            <person name="Brodie E.L."/>
            <person name="Williams K.H."/>
            <person name="Hubbard S.S."/>
            <person name="Banfield J.F."/>
        </authorList>
    </citation>
    <scope>NUCLEOTIDE SEQUENCE [LARGE SCALE GENOMIC DNA]</scope>
</reference>
<evidence type="ECO:0008006" key="3">
    <source>
        <dbReference type="Google" id="ProtNLM"/>
    </source>
</evidence>